<reference evidence="3 4" key="1">
    <citation type="submission" date="2024-10" db="EMBL/GenBank/DDBJ databases">
        <title>The Natural Products Discovery Center: Release of the First 8490 Sequenced Strains for Exploring Actinobacteria Biosynthetic Diversity.</title>
        <authorList>
            <person name="Kalkreuter E."/>
            <person name="Kautsar S.A."/>
            <person name="Yang D."/>
            <person name="Bader C.D."/>
            <person name="Teijaro C.N."/>
            <person name="Fluegel L."/>
            <person name="Davis C.M."/>
            <person name="Simpson J.R."/>
            <person name="Lauterbach L."/>
            <person name="Steele A.D."/>
            <person name="Gui C."/>
            <person name="Meng S."/>
            <person name="Li G."/>
            <person name="Viehrig K."/>
            <person name="Ye F."/>
            <person name="Su P."/>
            <person name="Kiefer A.F."/>
            <person name="Nichols A."/>
            <person name="Cepeda A.J."/>
            <person name="Yan W."/>
            <person name="Fan B."/>
            <person name="Jiang Y."/>
            <person name="Adhikari A."/>
            <person name="Zheng C.-J."/>
            <person name="Schuster L."/>
            <person name="Cowan T.M."/>
            <person name="Smanski M.J."/>
            <person name="Chevrette M.G."/>
            <person name="De Carvalho L.P.S."/>
            <person name="Shen B."/>
        </authorList>
    </citation>
    <scope>NUCLEOTIDE SEQUENCE [LARGE SCALE GENOMIC DNA]</scope>
    <source>
        <strain evidence="3 4">NPDC003029</strain>
    </source>
</reference>
<feature type="compositionally biased region" description="Pro residues" evidence="1">
    <location>
        <begin position="13"/>
        <end position="35"/>
    </location>
</feature>
<feature type="transmembrane region" description="Helical" evidence="2">
    <location>
        <begin position="63"/>
        <end position="86"/>
    </location>
</feature>
<evidence type="ECO:0000256" key="1">
    <source>
        <dbReference type="SAM" id="MobiDB-lite"/>
    </source>
</evidence>
<feature type="compositionally biased region" description="Low complexity" evidence="1">
    <location>
        <begin position="36"/>
        <end position="53"/>
    </location>
</feature>
<gene>
    <name evidence="3" type="ORF">ACFYWW_06215</name>
</gene>
<evidence type="ECO:0000313" key="4">
    <source>
        <dbReference type="Proteomes" id="UP001601976"/>
    </source>
</evidence>
<evidence type="ECO:0008006" key="5">
    <source>
        <dbReference type="Google" id="ProtNLM"/>
    </source>
</evidence>
<feature type="transmembrane region" description="Helical" evidence="2">
    <location>
        <begin position="98"/>
        <end position="116"/>
    </location>
</feature>
<sequence>MSQPWQPQYNPGHQPPVPQQPPGPPQGFGGPPPFGPGQFPAQPAYPNQAPYGQQPRSGNPVGAFFLGFLVSFFVAMIYSVVIYATAEDQSRNVGLTLYILHALLNGAAVGAVVGLVGRRSVGAWISGIVVAMLGTFFGFANGMVFMYLDIGGMRFLGDMLMEDPFFPAKAWWGSRSGTELHSLLGLVVAAAAAWGLAFVTGRNRR</sequence>
<evidence type="ECO:0000256" key="2">
    <source>
        <dbReference type="SAM" id="Phobius"/>
    </source>
</evidence>
<keyword evidence="2" id="KW-1133">Transmembrane helix</keyword>
<dbReference type="RefSeq" id="WP_355725571.1">
    <property type="nucleotide sequence ID" value="NZ_JBEXNP010000022.1"/>
</dbReference>
<protein>
    <recommendedName>
        <fullName evidence="5">Integral membrane protein</fullName>
    </recommendedName>
</protein>
<dbReference type="EMBL" id="JBIAPK010000002">
    <property type="protein sequence ID" value="MFF3338321.1"/>
    <property type="molecule type" value="Genomic_DNA"/>
</dbReference>
<keyword evidence="4" id="KW-1185">Reference proteome</keyword>
<feature type="transmembrane region" description="Helical" evidence="2">
    <location>
        <begin position="180"/>
        <end position="199"/>
    </location>
</feature>
<comment type="caution">
    <text evidence="3">The sequence shown here is derived from an EMBL/GenBank/DDBJ whole genome shotgun (WGS) entry which is preliminary data.</text>
</comment>
<keyword evidence="2" id="KW-0812">Transmembrane</keyword>
<dbReference type="Proteomes" id="UP001601976">
    <property type="component" value="Unassembled WGS sequence"/>
</dbReference>
<feature type="region of interest" description="Disordered" evidence="1">
    <location>
        <begin position="1"/>
        <end position="53"/>
    </location>
</feature>
<feature type="transmembrane region" description="Helical" evidence="2">
    <location>
        <begin position="123"/>
        <end position="148"/>
    </location>
</feature>
<keyword evidence="2" id="KW-0472">Membrane</keyword>
<evidence type="ECO:0000313" key="3">
    <source>
        <dbReference type="EMBL" id="MFF3338321.1"/>
    </source>
</evidence>
<name>A0ABW6R9Y5_9ACTN</name>
<proteinExistence type="predicted"/>
<accession>A0ABW6R9Y5</accession>
<organism evidence="3 4">
    <name type="scientific">Streptomyces flavidovirens</name>
    <dbReference type="NCBI Taxonomy" id="67298"/>
    <lineage>
        <taxon>Bacteria</taxon>
        <taxon>Bacillati</taxon>
        <taxon>Actinomycetota</taxon>
        <taxon>Actinomycetes</taxon>
        <taxon>Kitasatosporales</taxon>
        <taxon>Streptomycetaceae</taxon>
        <taxon>Streptomyces</taxon>
    </lineage>
</organism>